<feature type="non-terminal residue" evidence="5">
    <location>
        <position position="1"/>
    </location>
</feature>
<evidence type="ECO:0000256" key="2">
    <source>
        <dbReference type="ARBA" id="ARBA00022964"/>
    </source>
</evidence>
<evidence type="ECO:0000259" key="4">
    <source>
        <dbReference type="PROSITE" id="PS51393"/>
    </source>
</evidence>
<dbReference type="AlphaFoldDB" id="A0A225UNB5"/>
<evidence type="ECO:0000313" key="5">
    <source>
        <dbReference type="EMBL" id="OWY94450.1"/>
    </source>
</evidence>
<keyword evidence="2" id="KW-0223">Dioxygenase</keyword>
<dbReference type="EMBL" id="NBNE01014359">
    <property type="protein sequence ID" value="OWY94450.1"/>
    <property type="molecule type" value="Genomic_DNA"/>
</dbReference>
<accession>A0A225UNB5</accession>
<dbReference type="Pfam" id="PF00305">
    <property type="entry name" value="Lipoxygenase"/>
    <property type="match status" value="1"/>
</dbReference>
<protein>
    <recommendedName>
        <fullName evidence="4">Lipoxygenase domain-containing protein</fullName>
    </recommendedName>
</protein>
<proteinExistence type="predicted"/>
<evidence type="ECO:0000256" key="1">
    <source>
        <dbReference type="ARBA" id="ARBA00022723"/>
    </source>
</evidence>
<dbReference type="GO" id="GO:0034440">
    <property type="term" value="P:lipid oxidation"/>
    <property type="evidence" value="ECO:0007669"/>
    <property type="project" value="InterPro"/>
</dbReference>
<dbReference type="Gene3D" id="3.10.450.60">
    <property type="match status" value="1"/>
</dbReference>
<keyword evidence="6" id="KW-1185">Reference proteome</keyword>
<feature type="domain" description="Lipoxygenase" evidence="4">
    <location>
        <begin position="1"/>
        <end position="393"/>
    </location>
</feature>
<sequence>KVFVQDFSTIGQYTDTNQTASKYVPNVVGFFCNNDANGLLLPLAIKIVDTGLTYTKEDTAGEWQLAKMALDAAELSYQQMFHFVQMHAVAIPIQVEMMRSMAEEHPIYALLNYHFFGDLALETLAGKVLFSVDSAYDQSFAFGASGSLRFNYAELNDTSVAKDFPAEIAENGLQYLPNHRYIKYGAMYYSIIKSFVTSYVNAYYSSDDAIRNDVELQTWAARVRALANGGEVGNPTFRRFWDSSEIGNPPSSGLINMLTNFVFRSSVKHHFMNGRVSWHSIAAPFSTPALYNTRLPTQKGVRVNPFDYAIPSEKFPAVSALAVSFYRPMPATETVLRAYTTAPFSDEPVLEDAIAEYHFSMAAMEDTVDTTEAEEQYPDIFTKPSMLPWFTYI</sequence>
<organism evidence="5 6">
    <name type="scientific">Phytophthora megakarya</name>
    <dbReference type="NCBI Taxonomy" id="4795"/>
    <lineage>
        <taxon>Eukaryota</taxon>
        <taxon>Sar</taxon>
        <taxon>Stramenopiles</taxon>
        <taxon>Oomycota</taxon>
        <taxon>Peronosporomycetes</taxon>
        <taxon>Peronosporales</taxon>
        <taxon>Peronosporaceae</taxon>
        <taxon>Phytophthora</taxon>
    </lineage>
</organism>
<dbReference type="GO" id="GO:0016702">
    <property type="term" value="F:oxidoreductase activity, acting on single donors with incorporation of molecular oxygen, incorporation of two atoms of oxygen"/>
    <property type="evidence" value="ECO:0007669"/>
    <property type="project" value="InterPro"/>
</dbReference>
<evidence type="ECO:0000313" key="6">
    <source>
        <dbReference type="Proteomes" id="UP000198211"/>
    </source>
</evidence>
<dbReference type="GO" id="GO:0046872">
    <property type="term" value="F:metal ion binding"/>
    <property type="evidence" value="ECO:0007669"/>
    <property type="project" value="UniProtKB-KW"/>
</dbReference>
<dbReference type="InterPro" id="IPR036226">
    <property type="entry name" value="LipOase_C_sf"/>
</dbReference>
<keyword evidence="1" id="KW-0479">Metal-binding</keyword>
<dbReference type="SUPFAM" id="SSF48484">
    <property type="entry name" value="Lipoxigenase"/>
    <property type="match status" value="1"/>
</dbReference>
<dbReference type="InterPro" id="IPR000907">
    <property type="entry name" value="LipOase"/>
</dbReference>
<gene>
    <name evidence="5" type="ORF">PHMEG_00035815</name>
</gene>
<comment type="caution">
    <text evidence="5">The sequence shown here is derived from an EMBL/GenBank/DDBJ whole genome shotgun (WGS) entry which is preliminary data.</text>
</comment>
<dbReference type="InterPro" id="IPR013819">
    <property type="entry name" value="LipOase_C"/>
</dbReference>
<dbReference type="Gene3D" id="1.20.245.10">
    <property type="entry name" value="Lipoxygenase-1, Domain 5"/>
    <property type="match status" value="1"/>
</dbReference>
<keyword evidence="3" id="KW-0560">Oxidoreductase</keyword>
<dbReference type="PANTHER" id="PTHR11771">
    <property type="entry name" value="LIPOXYGENASE"/>
    <property type="match status" value="1"/>
</dbReference>
<evidence type="ECO:0000256" key="3">
    <source>
        <dbReference type="ARBA" id="ARBA00023002"/>
    </source>
</evidence>
<dbReference type="Proteomes" id="UP000198211">
    <property type="component" value="Unassembled WGS sequence"/>
</dbReference>
<reference evidence="6" key="1">
    <citation type="submission" date="2017-03" db="EMBL/GenBank/DDBJ databases">
        <title>Phytopthora megakarya and P. palmivora, two closely related causual agents of cacao black pod achieved similar genome size and gene model numbers by different mechanisms.</title>
        <authorList>
            <person name="Ali S."/>
            <person name="Shao J."/>
            <person name="Larry D.J."/>
            <person name="Kronmiller B."/>
            <person name="Shen D."/>
            <person name="Strem M.D."/>
            <person name="Melnick R.L."/>
            <person name="Guiltinan M.J."/>
            <person name="Tyler B.M."/>
            <person name="Meinhardt L.W."/>
            <person name="Bailey B.A."/>
        </authorList>
    </citation>
    <scope>NUCLEOTIDE SEQUENCE [LARGE SCALE GENOMIC DNA]</scope>
    <source>
        <strain evidence="6">zdho120</strain>
    </source>
</reference>
<dbReference type="STRING" id="4795.A0A225UNB5"/>
<dbReference type="OrthoDB" id="75140at2759"/>
<name>A0A225UNB5_9STRA</name>
<dbReference type="PROSITE" id="PS51393">
    <property type="entry name" value="LIPOXYGENASE_3"/>
    <property type="match status" value="1"/>
</dbReference>